<dbReference type="RefSeq" id="WP_379594067.1">
    <property type="nucleotide sequence ID" value="NZ_JBHTKK010000030.1"/>
</dbReference>
<evidence type="ECO:0000313" key="2">
    <source>
        <dbReference type="Proteomes" id="UP001597041"/>
    </source>
</evidence>
<keyword evidence="2" id="KW-1185">Reference proteome</keyword>
<reference evidence="2" key="1">
    <citation type="journal article" date="2019" name="Int. J. Syst. Evol. Microbiol.">
        <title>The Global Catalogue of Microorganisms (GCM) 10K type strain sequencing project: providing services to taxonomists for standard genome sequencing and annotation.</title>
        <authorList>
            <consortium name="The Broad Institute Genomics Platform"/>
            <consortium name="The Broad Institute Genome Sequencing Center for Infectious Disease"/>
            <person name="Wu L."/>
            <person name="Ma J."/>
        </authorList>
    </citation>
    <scope>NUCLEOTIDE SEQUENCE [LARGE SCALE GENOMIC DNA]</scope>
    <source>
        <strain evidence="2">CCUG 56608</strain>
    </source>
</reference>
<proteinExistence type="predicted"/>
<accession>A0ABW3NJP8</accession>
<organism evidence="1 2">
    <name type="scientific">Oceanobacillus locisalsi</name>
    <dbReference type="NCBI Taxonomy" id="546107"/>
    <lineage>
        <taxon>Bacteria</taxon>
        <taxon>Bacillati</taxon>
        <taxon>Bacillota</taxon>
        <taxon>Bacilli</taxon>
        <taxon>Bacillales</taxon>
        <taxon>Bacillaceae</taxon>
        <taxon>Oceanobacillus</taxon>
    </lineage>
</organism>
<evidence type="ECO:0000313" key="1">
    <source>
        <dbReference type="EMBL" id="MFD1067902.1"/>
    </source>
</evidence>
<comment type="caution">
    <text evidence="1">The sequence shown here is derived from an EMBL/GenBank/DDBJ whole genome shotgun (WGS) entry which is preliminary data.</text>
</comment>
<gene>
    <name evidence="1" type="ORF">ACFQ19_17985</name>
</gene>
<protein>
    <submittedName>
        <fullName evidence="1">DUF5085 family protein</fullName>
    </submittedName>
</protein>
<dbReference type="InterPro" id="IPR031664">
    <property type="entry name" value="DUF5085"/>
</dbReference>
<dbReference type="Pfam" id="PF16895">
    <property type="entry name" value="DUF5085"/>
    <property type="match status" value="1"/>
</dbReference>
<name>A0ABW3NJP8_9BACI</name>
<dbReference type="EMBL" id="JBHTKK010000030">
    <property type="protein sequence ID" value="MFD1067902.1"/>
    <property type="molecule type" value="Genomic_DNA"/>
</dbReference>
<dbReference type="Proteomes" id="UP001597041">
    <property type="component" value="Unassembled WGS sequence"/>
</dbReference>
<sequence length="152" mass="18321">MHMEKHSLIFDNLLVYETKQLREDWQQGFFLMEDFTLTAGIYKNGPTFFSVTSEENEDEFGHFTYYLPINEPVKLADETDFYFQERFYIQEALVMRQADEAVDFHTAYKEIKTYARKNHILLEDTFYCILLEVFDDYIIDLYVPIKDRSDLK</sequence>